<gene>
    <name evidence="1" type="ORF">M407DRAFT_166398</name>
</gene>
<dbReference type="PANTHER" id="PTHR34365:SF7">
    <property type="entry name" value="GLYCINE-RICH DOMAIN-CONTAINING PROTEIN 1"/>
    <property type="match status" value="1"/>
</dbReference>
<keyword evidence="2" id="KW-1185">Reference proteome</keyword>
<protein>
    <submittedName>
        <fullName evidence="1">Uncharacterized protein</fullName>
    </submittedName>
</protein>
<dbReference type="STRING" id="1051891.A0A0C3LJ09"/>
<organism evidence="1 2">
    <name type="scientific">Tulasnella calospora MUT 4182</name>
    <dbReference type="NCBI Taxonomy" id="1051891"/>
    <lineage>
        <taxon>Eukaryota</taxon>
        <taxon>Fungi</taxon>
        <taxon>Dikarya</taxon>
        <taxon>Basidiomycota</taxon>
        <taxon>Agaricomycotina</taxon>
        <taxon>Agaricomycetes</taxon>
        <taxon>Cantharellales</taxon>
        <taxon>Tulasnellaceae</taxon>
        <taxon>Tulasnella</taxon>
    </lineage>
</organism>
<dbReference type="EMBL" id="KN822945">
    <property type="protein sequence ID" value="KIO34003.1"/>
    <property type="molecule type" value="Genomic_DNA"/>
</dbReference>
<dbReference type="OrthoDB" id="2684236at2759"/>
<dbReference type="PANTHER" id="PTHR34365">
    <property type="entry name" value="ENOLASE (DUF1399)"/>
    <property type="match status" value="1"/>
</dbReference>
<dbReference type="HOGENOM" id="CLU_010103_1_0_1"/>
<dbReference type="Pfam" id="PF07173">
    <property type="entry name" value="GRDP-like"/>
    <property type="match status" value="1"/>
</dbReference>
<dbReference type="AlphaFoldDB" id="A0A0C3LJ09"/>
<accession>A0A0C3LJ09</accession>
<proteinExistence type="predicted"/>
<reference evidence="1 2" key="1">
    <citation type="submission" date="2014-04" db="EMBL/GenBank/DDBJ databases">
        <authorList>
            <consortium name="DOE Joint Genome Institute"/>
            <person name="Kuo A."/>
            <person name="Girlanda M."/>
            <person name="Perotto S."/>
            <person name="Kohler A."/>
            <person name="Nagy L.G."/>
            <person name="Floudas D."/>
            <person name="Copeland A."/>
            <person name="Barry K.W."/>
            <person name="Cichocki N."/>
            <person name="Veneault-Fourrey C."/>
            <person name="LaButti K."/>
            <person name="Lindquist E.A."/>
            <person name="Lipzen A."/>
            <person name="Lundell T."/>
            <person name="Morin E."/>
            <person name="Murat C."/>
            <person name="Sun H."/>
            <person name="Tunlid A."/>
            <person name="Henrissat B."/>
            <person name="Grigoriev I.V."/>
            <person name="Hibbett D.S."/>
            <person name="Martin F."/>
            <person name="Nordberg H.P."/>
            <person name="Cantor M.N."/>
            <person name="Hua S.X."/>
        </authorList>
    </citation>
    <scope>NUCLEOTIDE SEQUENCE [LARGE SCALE GENOMIC DNA]</scope>
    <source>
        <strain evidence="1 2">MUT 4182</strain>
    </source>
</reference>
<dbReference type="InterPro" id="IPR009836">
    <property type="entry name" value="GRDP-like"/>
</dbReference>
<name>A0A0C3LJ09_9AGAM</name>
<reference evidence="2" key="2">
    <citation type="submission" date="2015-01" db="EMBL/GenBank/DDBJ databases">
        <title>Evolutionary Origins and Diversification of the Mycorrhizal Mutualists.</title>
        <authorList>
            <consortium name="DOE Joint Genome Institute"/>
            <consortium name="Mycorrhizal Genomics Consortium"/>
            <person name="Kohler A."/>
            <person name="Kuo A."/>
            <person name="Nagy L.G."/>
            <person name="Floudas D."/>
            <person name="Copeland A."/>
            <person name="Barry K.W."/>
            <person name="Cichocki N."/>
            <person name="Veneault-Fourrey C."/>
            <person name="LaButti K."/>
            <person name="Lindquist E.A."/>
            <person name="Lipzen A."/>
            <person name="Lundell T."/>
            <person name="Morin E."/>
            <person name="Murat C."/>
            <person name="Riley R."/>
            <person name="Ohm R."/>
            <person name="Sun H."/>
            <person name="Tunlid A."/>
            <person name="Henrissat B."/>
            <person name="Grigoriev I.V."/>
            <person name="Hibbett D.S."/>
            <person name="Martin F."/>
        </authorList>
    </citation>
    <scope>NUCLEOTIDE SEQUENCE [LARGE SCALE GENOMIC DNA]</scope>
    <source>
        <strain evidence="2">MUT 4182</strain>
    </source>
</reference>
<evidence type="ECO:0000313" key="2">
    <source>
        <dbReference type="Proteomes" id="UP000054248"/>
    </source>
</evidence>
<dbReference type="Proteomes" id="UP000054248">
    <property type="component" value="Unassembled WGS sequence"/>
</dbReference>
<sequence length="555" mass="61449">MPPVDVLMVWHSYLLHPRTYLEDGFRYNVGLLYRGSFPLHEAAMMVESEDPFSPGTPAHERDRYWQSLTGQPWQPPTSLNDGGASTRTIPLRCPGCAVEVRALWIADDETGWAQSNFRTLCTSCGMSITKEAMATLKFAEDLRKVVEEPKRKTLATMLLDEDTGKPGIAGAHFFNQNIIEGLYKASFIPNTMAYAAKELEWSSLKVATRCRSGFLTAAFVKRDNGVDEGGLKGVQRMMEAYTTPGPYSINLVKAVQRQMNFVDSMVSLGWIDHGRFESESDESGLTLKRAVAQYHAFLDVMAVNRDSFLVPTLSIDLAWHTHQLLCVEYREQMLSLLGTIVDHDDAVEQEVLAEAFDQTARLWSTRFSIPYTICGCPVPSSSKPTIGAVAKLFGRKGKTKEVIPEIQNHRPDLLSHRGDDVYETHPSEHSEVKVINSASALKMALAREKMANKRLQEDQDAVSSGAADGWQGLLVRIRNTSKDNHQLAFSDSEASPPCDHLDFKALAIGQCAMGLGTVGKCMGGNTTARTGVNRNDGYSNHIKNSKGVVTMGHWI</sequence>
<evidence type="ECO:0000313" key="1">
    <source>
        <dbReference type="EMBL" id="KIO34003.1"/>
    </source>
</evidence>